<evidence type="ECO:0000313" key="1">
    <source>
        <dbReference type="EMBL" id="REE02221.1"/>
    </source>
</evidence>
<proteinExistence type="predicted"/>
<comment type="caution">
    <text evidence="1">The sequence shown here is derived from an EMBL/GenBank/DDBJ whole genome shotgun (WGS) entry which is preliminary data.</text>
</comment>
<accession>A0A3D9L788</accession>
<keyword evidence="2" id="KW-1185">Reference proteome</keyword>
<organism evidence="1 2">
    <name type="scientific">Marinoscillum furvescens DSM 4134</name>
    <dbReference type="NCBI Taxonomy" id="1122208"/>
    <lineage>
        <taxon>Bacteria</taxon>
        <taxon>Pseudomonadati</taxon>
        <taxon>Bacteroidota</taxon>
        <taxon>Cytophagia</taxon>
        <taxon>Cytophagales</taxon>
        <taxon>Reichenbachiellaceae</taxon>
        <taxon>Marinoscillum</taxon>
    </lineage>
</organism>
<sequence>MKESRNIYALLGFFFLALTFGCVEEGFELPDSEARIVNPAVTRALPGGTAQVSASITDPVGLGTVGIQYAAWNLNEQIDVAGATSYDLQYELNVPAEAESGTSHDIVLAVTNTNGVSVQDTLKLMLNKDTDGPAIINNTTTGIVFMVDGNDVTLDLKIEDTEDIATLTVKNEIFSDEVVINAVSFQYKQNLNFLKAGIYDFEVVATDVSGNTTTEVVTVVAQEPFEQMYLADVATDADLQAALMGVPVRTEATTDAQLEGKAFTARYYNAAAGTEVRFIPQKDSFAPLAIGAGDAAGTLAVAGDASVTPIVLSKVGYYEIAVNLDDMSYTAQTYTPEDSSYAYTMVMGTGVKVNGASTCEQNADPSVTQCWHFKSGKKLTKSESSPYRFSADLEFYDQDESRDNEGGMILGANESGWSDFWRFDNGEEPEASVRNGGTNFNFTNDQLGTYEFIFDTHLNYVRLTPKK</sequence>
<dbReference type="AlphaFoldDB" id="A0A3D9L788"/>
<dbReference type="Proteomes" id="UP000256779">
    <property type="component" value="Unassembled WGS sequence"/>
</dbReference>
<protein>
    <submittedName>
        <fullName evidence="1">Uncharacterized protein</fullName>
    </submittedName>
</protein>
<gene>
    <name evidence="1" type="ORF">C7460_102246</name>
</gene>
<name>A0A3D9L788_MARFU</name>
<dbReference type="OrthoDB" id="1037481at2"/>
<reference evidence="1 2" key="1">
    <citation type="submission" date="2018-07" db="EMBL/GenBank/DDBJ databases">
        <title>Genomic Encyclopedia of Type Strains, Phase IV (KMG-IV): sequencing the most valuable type-strain genomes for metagenomic binning, comparative biology and taxonomic classification.</title>
        <authorList>
            <person name="Goeker M."/>
        </authorList>
    </citation>
    <scope>NUCLEOTIDE SEQUENCE [LARGE SCALE GENOMIC DNA]</scope>
    <source>
        <strain evidence="1 2">DSM 4134</strain>
    </source>
</reference>
<dbReference type="PROSITE" id="PS51257">
    <property type="entry name" value="PROKAR_LIPOPROTEIN"/>
    <property type="match status" value="1"/>
</dbReference>
<dbReference type="EMBL" id="QREG01000002">
    <property type="protein sequence ID" value="REE02221.1"/>
    <property type="molecule type" value="Genomic_DNA"/>
</dbReference>
<evidence type="ECO:0000313" key="2">
    <source>
        <dbReference type="Proteomes" id="UP000256779"/>
    </source>
</evidence>
<dbReference type="RefSeq" id="WP_147302842.1">
    <property type="nucleotide sequence ID" value="NZ_QREG01000002.1"/>
</dbReference>